<proteinExistence type="predicted"/>
<keyword evidence="1" id="KW-0723">Serine/threonine-protein kinase</keyword>
<accession>A0A915ZRM5</accession>
<gene>
    <name evidence="8" type="ORF">CHRIB12_LOCUS20165</name>
</gene>
<dbReference type="PROSITE" id="PS00107">
    <property type="entry name" value="PROTEIN_KINASE_ATP"/>
    <property type="match status" value="1"/>
</dbReference>
<evidence type="ECO:0000256" key="6">
    <source>
        <dbReference type="PROSITE-ProRule" id="PRU10141"/>
    </source>
</evidence>
<organism evidence="8 9">
    <name type="scientific">Rhizophagus irregularis</name>
    <dbReference type="NCBI Taxonomy" id="588596"/>
    <lineage>
        <taxon>Eukaryota</taxon>
        <taxon>Fungi</taxon>
        <taxon>Fungi incertae sedis</taxon>
        <taxon>Mucoromycota</taxon>
        <taxon>Glomeromycotina</taxon>
        <taxon>Glomeromycetes</taxon>
        <taxon>Glomerales</taxon>
        <taxon>Glomeraceae</taxon>
        <taxon>Rhizophagus</taxon>
    </lineage>
</organism>
<dbReference type="OrthoDB" id="1668230at2759"/>
<keyword evidence="4" id="KW-0418">Kinase</keyword>
<evidence type="ECO:0000256" key="4">
    <source>
        <dbReference type="ARBA" id="ARBA00022777"/>
    </source>
</evidence>
<evidence type="ECO:0000313" key="8">
    <source>
        <dbReference type="EMBL" id="CAB5387468.1"/>
    </source>
</evidence>
<dbReference type="GO" id="GO:0005524">
    <property type="term" value="F:ATP binding"/>
    <property type="evidence" value="ECO:0007669"/>
    <property type="project" value="UniProtKB-UniRule"/>
</dbReference>
<dbReference type="PANTHER" id="PTHR46485:SF5">
    <property type="entry name" value="CENTER DIVIDER, ISOFORM A"/>
    <property type="match status" value="1"/>
</dbReference>
<evidence type="ECO:0000256" key="5">
    <source>
        <dbReference type="ARBA" id="ARBA00022840"/>
    </source>
</evidence>
<dbReference type="AlphaFoldDB" id="A0A915ZRM5"/>
<name>A0A915ZRM5_9GLOM</name>
<dbReference type="EMBL" id="CAGKOT010000058">
    <property type="protein sequence ID" value="CAB5387468.1"/>
    <property type="molecule type" value="Genomic_DNA"/>
</dbReference>
<dbReference type="GO" id="GO:0004674">
    <property type="term" value="F:protein serine/threonine kinase activity"/>
    <property type="evidence" value="ECO:0007669"/>
    <property type="project" value="UniProtKB-KW"/>
</dbReference>
<evidence type="ECO:0000256" key="3">
    <source>
        <dbReference type="ARBA" id="ARBA00022741"/>
    </source>
</evidence>
<sequence>MSKISNNLEKLISEGCIEYYEYSDFKNIQPIGKGASGSVTRATWKNITRFFALKSFNNDKQTHKEIVKELTLHRKVDIHENILRFYGISSVDDEINQLKKFYLVLEYADSGTLNTYLNNHFDELNWNDKLRLAFQLASAVECIHCCGIIHRDLHAKNILIHQKNIKLADFGLSKKISEESIIYIKNVGNTNKIIVQIYRKLF</sequence>
<dbReference type="VEuPathDB" id="FungiDB:RhiirFUN_021630"/>
<evidence type="ECO:0000313" key="9">
    <source>
        <dbReference type="Proteomes" id="UP000684084"/>
    </source>
</evidence>
<reference evidence="8" key="1">
    <citation type="submission" date="2020-05" db="EMBL/GenBank/DDBJ databases">
        <authorList>
            <person name="Rincon C."/>
            <person name="Sanders R I."/>
            <person name="Robbins C."/>
            <person name="Chaturvedi A."/>
        </authorList>
    </citation>
    <scope>NUCLEOTIDE SEQUENCE</scope>
    <source>
        <strain evidence="8">CHB12</strain>
    </source>
</reference>
<dbReference type="PANTHER" id="PTHR46485">
    <property type="entry name" value="LIM DOMAIN KINASE 1"/>
    <property type="match status" value="1"/>
</dbReference>
<keyword evidence="2" id="KW-0808">Transferase</keyword>
<feature type="binding site" evidence="6">
    <location>
        <position position="54"/>
    </location>
    <ligand>
        <name>ATP</name>
        <dbReference type="ChEBI" id="CHEBI:30616"/>
    </ligand>
</feature>
<dbReference type="InterPro" id="IPR000719">
    <property type="entry name" value="Prot_kinase_dom"/>
</dbReference>
<keyword evidence="3 6" id="KW-0547">Nucleotide-binding</keyword>
<evidence type="ECO:0000256" key="1">
    <source>
        <dbReference type="ARBA" id="ARBA00022527"/>
    </source>
</evidence>
<dbReference type="Pfam" id="PF00069">
    <property type="entry name" value="Pkinase"/>
    <property type="match status" value="1"/>
</dbReference>
<evidence type="ECO:0000256" key="2">
    <source>
        <dbReference type="ARBA" id="ARBA00022679"/>
    </source>
</evidence>
<dbReference type="InterPro" id="IPR050940">
    <property type="entry name" value="Actin_reg-Ser/Thr_kinase"/>
</dbReference>
<dbReference type="Proteomes" id="UP000684084">
    <property type="component" value="Unassembled WGS sequence"/>
</dbReference>
<evidence type="ECO:0000259" key="7">
    <source>
        <dbReference type="PROSITE" id="PS50011"/>
    </source>
</evidence>
<feature type="domain" description="Protein kinase" evidence="7">
    <location>
        <begin position="25"/>
        <end position="202"/>
    </location>
</feature>
<dbReference type="PROSITE" id="PS50011">
    <property type="entry name" value="PROTEIN_KINASE_DOM"/>
    <property type="match status" value="1"/>
</dbReference>
<dbReference type="CDD" id="cd00180">
    <property type="entry name" value="PKc"/>
    <property type="match status" value="1"/>
</dbReference>
<dbReference type="InterPro" id="IPR017441">
    <property type="entry name" value="Protein_kinase_ATP_BS"/>
</dbReference>
<protein>
    <recommendedName>
        <fullName evidence="7">Protein kinase domain-containing protein</fullName>
    </recommendedName>
</protein>
<keyword evidence="5 6" id="KW-0067">ATP-binding</keyword>
<comment type="caution">
    <text evidence="8">The sequence shown here is derived from an EMBL/GenBank/DDBJ whole genome shotgun (WGS) entry which is preliminary data.</text>
</comment>